<dbReference type="AlphaFoldDB" id="A0A917AJ66"/>
<dbReference type="GO" id="GO:0016780">
    <property type="term" value="F:phosphotransferase activity, for other substituted phosphate groups"/>
    <property type="evidence" value="ECO:0007669"/>
    <property type="project" value="TreeGrafter"/>
</dbReference>
<protein>
    <submittedName>
        <fullName evidence="11">Sugar transferase</fullName>
    </submittedName>
</protein>
<evidence type="ECO:0000256" key="9">
    <source>
        <dbReference type="SAM" id="Phobius"/>
    </source>
</evidence>
<keyword evidence="5 9" id="KW-0812">Transmembrane</keyword>
<evidence type="ECO:0000313" key="12">
    <source>
        <dbReference type="Proteomes" id="UP000606730"/>
    </source>
</evidence>
<dbReference type="InterPro" id="IPR003362">
    <property type="entry name" value="Bact_transf"/>
</dbReference>
<keyword evidence="6 9" id="KW-1133">Transmembrane helix</keyword>
<evidence type="ECO:0000256" key="2">
    <source>
        <dbReference type="ARBA" id="ARBA00006464"/>
    </source>
</evidence>
<proteinExistence type="inferred from homology"/>
<keyword evidence="12" id="KW-1185">Reference proteome</keyword>
<gene>
    <name evidence="11" type="ORF">GCM10011517_25860</name>
</gene>
<evidence type="ECO:0000259" key="10">
    <source>
        <dbReference type="Pfam" id="PF02397"/>
    </source>
</evidence>
<dbReference type="GO" id="GO:0005886">
    <property type="term" value="C:plasma membrane"/>
    <property type="evidence" value="ECO:0007669"/>
    <property type="project" value="UniProtKB-SubCell"/>
</dbReference>
<dbReference type="RefSeq" id="WP_095594470.1">
    <property type="nucleotide sequence ID" value="NZ_BMKN01000002.1"/>
</dbReference>
<evidence type="ECO:0000256" key="5">
    <source>
        <dbReference type="ARBA" id="ARBA00022692"/>
    </source>
</evidence>
<comment type="caution">
    <text evidence="11">The sequence shown here is derived from an EMBL/GenBank/DDBJ whole genome shotgun (WGS) entry which is preliminary data.</text>
</comment>
<name>A0A917AJ66_9RHOB</name>
<keyword evidence="7 9" id="KW-0472">Membrane</keyword>
<accession>A0A917AJ66</accession>
<evidence type="ECO:0000256" key="3">
    <source>
        <dbReference type="ARBA" id="ARBA00022475"/>
    </source>
</evidence>
<evidence type="ECO:0000256" key="1">
    <source>
        <dbReference type="ARBA" id="ARBA00004236"/>
    </source>
</evidence>
<reference evidence="11" key="1">
    <citation type="journal article" date="2014" name="Int. J. Syst. Evol. Microbiol.">
        <title>Complete genome sequence of Corynebacterium casei LMG S-19264T (=DSM 44701T), isolated from a smear-ripened cheese.</title>
        <authorList>
            <consortium name="US DOE Joint Genome Institute (JGI-PGF)"/>
            <person name="Walter F."/>
            <person name="Albersmeier A."/>
            <person name="Kalinowski J."/>
            <person name="Ruckert C."/>
        </authorList>
    </citation>
    <scope>NUCLEOTIDE SEQUENCE</scope>
    <source>
        <strain evidence="11">CGMCC 1.16012</strain>
    </source>
</reference>
<dbReference type="Pfam" id="PF02397">
    <property type="entry name" value="Bac_transf"/>
    <property type="match status" value="1"/>
</dbReference>
<reference evidence="11" key="2">
    <citation type="submission" date="2020-09" db="EMBL/GenBank/DDBJ databases">
        <authorList>
            <person name="Sun Q."/>
            <person name="Zhou Y."/>
        </authorList>
    </citation>
    <scope>NUCLEOTIDE SEQUENCE</scope>
    <source>
        <strain evidence="11">CGMCC 1.16012</strain>
    </source>
</reference>
<dbReference type="PANTHER" id="PTHR30576:SF4">
    <property type="entry name" value="UNDECAPRENYL-PHOSPHATE GALACTOSE PHOSPHOTRANSFERASE"/>
    <property type="match status" value="1"/>
</dbReference>
<dbReference type="Proteomes" id="UP000606730">
    <property type="component" value="Unassembled WGS sequence"/>
</dbReference>
<comment type="subcellular location">
    <subcellularLocation>
        <location evidence="1">Cell membrane</location>
    </subcellularLocation>
</comment>
<organism evidence="11 12">
    <name type="scientific">Actibacterium pelagium</name>
    <dbReference type="NCBI Taxonomy" id="2029103"/>
    <lineage>
        <taxon>Bacteria</taxon>
        <taxon>Pseudomonadati</taxon>
        <taxon>Pseudomonadota</taxon>
        <taxon>Alphaproteobacteria</taxon>
        <taxon>Rhodobacterales</taxon>
        <taxon>Roseobacteraceae</taxon>
        <taxon>Actibacterium</taxon>
    </lineage>
</organism>
<evidence type="ECO:0000256" key="4">
    <source>
        <dbReference type="ARBA" id="ARBA00022679"/>
    </source>
</evidence>
<keyword evidence="3" id="KW-1003">Cell membrane</keyword>
<dbReference type="PANTHER" id="PTHR30576">
    <property type="entry name" value="COLANIC BIOSYNTHESIS UDP-GLUCOSE LIPID CARRIER TRANSFERASE"/>
    <property type="match status" value="1"/>
</dbReference>
<evidence type="ECO:0000256" key="7">
    <source>
        <dbReference type="ARBA" id="ARBA00023136"/>
    </source>
</evidence>
<keyword evidence="4 11" id="KW-0808">Transferase</keyword>
<comment type="similarity">
    <text evidence="2">Belongs to the bacterial sugar transferase family.</text>
</comment>
<feature type="transmembrane region" description="Helical" evidence="9">
    <location>
        <begin position="29"/>
        <end position="52"/>
    </location>
</feature>
<evidence type="ECO:0000256" key="6">
    <source>
        <dbReference type="ARBA" id="ARBA00022989"/>
    </source>
</evidence>
<sequence length="217" mass="24796">MRFETGIGPEIVTTSKVRIYPYFKPFFEIALVLMAAPLVLPIVAVLAVLIMLDGGAPFYSQWRLGRGGRPFRMWKLRSMVSDAECALETHLQTYPEARREWDRIQKLQDDPRVTPLGRFLRKTSLDELPQLLNVLLGEMALVGPRPILPEQADRYPERTYYRMRPGLTGLWQISGRGQSLFGARGTFDTIYESAMSFTVDIQILFRTLVVVWRGTGV</sequence>
<keyword evidence="8" id="KW-0270">Exopolysaccharide synthesis</keyword>
<dbReference type="GO" id="GO:0000271">
    <property type="term" value="P:polysaccharide biosynthetic process"/>
    <property type="evidence" value="ECO:0007669"/>
    <property type="project" value="UniProtKB-KW"/>
</dbReference>
<evidence type="ECO:0000313" key="11">
    <source>
        <dbReference type="EMBL" id="GGE56910.1"/>
    </source>
</evidence>
<dbReference type="EMBL" id="BMKN01000002">
    <property type="protein sequence ID" value="GGE56910.1"/>
    <property type="molecule type" value="Genomic_DNA"/>
</dbReference>
<evidence type="ECO:0000256" key="8">
    <source>
        <dbReference type="ARBA" id="ARBA00023169"/>
    </source>
</evidence>
<feature type="domain" description="Bacterial sugar transferase" evidence="10">
    <location>
        <begin position="24"/>
        <end position="212"/>
    </location>
</feature>
<dbReference type="OrthoDB" id="9808602at2"/>